<dbReference type="GO" id="GO:0008168">
    <property type="term" value="F:methyltransferase activity"/>
    <property type="evidence" value="ECO:0007669"/>
    <property type="project" value="UniProtKB-KW"/>
</dbReference>
<evidence type="ECO:0000256" key="4">
    <source>
        <dbReference type="ARBA" id="ARBA00022679"/>
    </source>
</evidence>
<evidence type="ECO:0000256" key="1">
    <source>
        <dbReference type="ARBA" id="ARBA00008361"/>
    </source>
</evidence>
<evidence type="ECO:0000256" key="2">
    <source>
        <dbReference type="ARBA" id="ARBA00022553"/>
    </source>
</evidence>
<keyword evidence="2" id="KW-0597">Phosphoprotein</keyword>
<dbReference type="PANTHER" id="PTHR12176:SF80">
    <property type="entry name" value="EEF1A LYSINE METHYLTRANSFERASE 4"/>
    <property type="match status" value="1"/>
</dbReference>
<keyword evidence="5" id="KW-0949">S-adenosyl-L-methionine</keyword>
<dbReference type="InterPro" id="IPR025714">
    <property type="entry name" value="Methyltranfer_dom"/>
</dbReference>
<evidence type="ECO:0000256" key="5">
    <source>
        <dbReference type="ARBA" id="ARBA00022691"/>
    </source>
</evidence>
<accession>A0AAD1RCI9</accession>
<reference evidence="12" key="1">
    <citation type="submission" date="2022-03" db="EMBL/GenBank/DDBJ databases">
        <authorList>
            <person name="Alioto T."/>
            <person name="Alioto T."/>
            <person name="Gomez Garrido J."/>
        </authorList>
    </citation>
    <scope>NUCLEOTIDE SEQUENCE</scope>
</reference>
<comment type="similarity">
    <text evidence="1">Belongs to the methyltransferase superfamily.</text>
</comment>
<comment type="catalytic activity">
    <reaction evidence="8">
        <text>N(6),N(6)-dimethyl-L-lysyl-[protein] + S-adenosyl-L-methionine = N(6),N(6),N(6)-trimethyl-L-lysyl-[protein] + S-adenosyl-L-homocysteine + H(+)</text>
        <dbReference type="Rhea" id="RHEA:54200"/>
        <dbReference type="Rhea" id="RHEA-COMP:13826"/>
        <dbReference type="Rhea" id="RHEA-COMP:13827"/>
        <dbReference type="ChEBI" id="CHEBI:15378"/>
        <dbReference type="ChEBI" id="CHEBI:57856"/>
        <dbReference type="ChEBI" id="CHEBI:59789"/>
        <dbReference type="ChEBI" id="CHEBI:61961"/>
        <dbReference type="ChEBI" id="CHEBI:61976"/>
    </reaction>
</comment>
<sequence>MVMMYRERDYWDSRYKEEHDQTEKYDWFGSYRDFRDLVRRHIKPGTRGLVLGCGTSSLSVDLHRDGVDPIVSIDYSPVCIKEMEQKHAGIPDMTWLVMDARQLEFPDASFDFIIEKGTLDAMMVGERDPWRVTPETVAVIDKVLSEVSRVLTPTGCFISVTFSPPHFRTRHYAQPEYDWSVSCDTYGRDFHYFLYTMRKGQELTVRDQERGLSLHAPYIGPETLPTLAETNDEEFLYNIHI</sequence>
<protein>
    <recommendedName>
        <fullName evidence="10">EEF1A lysine methyltransferase 4</fullName>
    </recommendedName>
</protein>
<dbReference type="CDD" id="cd02440">
    <property type="entry name" value="AdoMet_MTases"/>
    <property type="match status" value="1"/>
</dbReference>
<dbReference type="Pfam" id="PF13847">
    <property type="entry name" value="Methyltransf_31"/>
    <property type="match status" value="1"/>
</dbReference>
<evidence type="ECO:0000313" key="13">
    <source>
        <dbReference type="Proteomes" id="UP001295444"/>
    </source>
</evidence>
<comment type="function">
    <text evidence="9">Protein-lysine methyltransferase that efficiently catalyzes three successive methylations on 'Lys-36' in eukaryotic translation elongation factor 1 alpha (EEF1A1 or EEF1A2).</text>
</comment>
<name>A0AAD1RCI9_PELCU</name>
<dbReference type="GO" id="GO:0032259">
    <property type="term" value="P:methylation"/>
    <property type="evidence" value="ECO:0007669"/>
    <property type="project" value="UniProtKB-KW"/>
</dbReference>
<evidence type="ECO:0000256" key="6">
    <source>
        <dbReference type="ARBA" id="ARBA00048653"/>
    </source>
</evidence>
<dbReference type="InterPro" id="IPR051419">
    <property type="entry name" value="Lys/N-term_MeTrsfase_sf"/>
</dbReference>
<evidence type="ECO:0000256" key="10">
    <source>
        <dbReference type="ARBA" id="ARBA00067848"/>
    </source>
</evidence>
<evidence type="ECO:0000256" key="8">
    <source>
        <dbReference type="ARBA" id="ARBA00052410"/>
    </source>
</evidence>
<comment type="catalytic activity">
    <reaction evidence="6">
        <text>N(6)-methyl-L-lysyl-[protein] + S-adenosyl-L-methionine = N(6),N(6)-dimethyl-L-lysyl-[protein] + S-adenosyl-L-homocysteine + H(+)</text>
        <dbReference type="Rhea" id="RHEA:54196"/>
        <dbReference type="Rhea" id="RHEA-COMP:13053"/>
        <dbReference type="Rhea" id="RHEA-COMP:13827"/>
        <dbReference type="ChEBI" id="CHEBI:15378"/>
        <dbReference type="ChEBI" id="CHEBI:57856"/>
        <dbReference type="ChEBI" id="CHEBI:59789"/>
        <dbReference type="ChEBI" id="CHEBI:61929"/>
        <dbReference type="ChEBI" id="CHEBI:61976"/>
    </reaction>
</comment>
<dbReference type="InterPro" id="IPR029063">
    <property type="entry name" value="SAM-dependent_MTases_sf"/>
</dbReference>
<dbReference type="Gene3D" id="3.40.50.150">
    <property type="entry name" value="Vaccinia Virus protein VP39"/>
    <property type="match status" value="1"/>
</dbReference>
<dbReference type="EMBL" id="OW240913">
    <property type="protein sequence ID" value="CAH2248418.1"/>
    <property type="molecule type" value="Genomic_DNA"/>
</dbReference>
<evidence type="ECO:0000259" key="11">
    <source>
        <dbReference type="Pfam" id="PF13847"/>
    </source>
</evidence>
<feature type="domain" description="Methyltransferase" evidence="11">
    <location>
        <begin position="43"/>
        <end position="166"/>
    </location>
</feature>
<organism evidence="12 13">
    <name type="scientific">Pelobates cultripes</name>
    <name type="common">Western spadefoot toad</name>
    <dbReference type="NCBI Taxonomy" id="61616"/>
    <lineage>
        <taxon>Eukaryota</taxon>
        <taxon>Metazoa</taxon>
        <taxon>Chordata</taxon>
        <taxon>Craniata</taxon>
        <taxon>Vertebrata</taxon>
        <taxon>Euteleostomi</taxon>
        <taxon>Amphibia</taxon>
        <taxon>Batrachia</taxon>
        <taxon>Anura</taxon>
        <taxon>Pelobatoidea</taxon>
        <taxon>Pelobatidae</taxon>
        <taxon>Pelobates</taxon>
    </lineage>
</organism>
<evidence type="ECO:0000256" key="7">
    <source>
        <dbReference type="ARBA" id="ARBA00048985"/>
    </source>
</evidence>
<evidence type="ECO:0000256" key="3">
    <source>
        <dbReference type="ARBA" id="ARBA00022603"/>
    </source>
</evidence>
<keyword evidence="13" id="KW-1185">Reference proteome</keyword>
<dbReference type="PANTHER" id="PTHR12176">
    <property type="entry name" value="SAM-DEPENDENT METHYLTRANSFERASE SUPERFAMILY PROTEIN"/>
    <property type="match status" value="1"/>
</dbReference>
<dbReference type="FunFam" id="3.40.50.150:FF:000111">
    <property type="entry name" value="EEF1A lysine methyltransferase 4"/>
    <property type="match status" value="1"/>
</dbReference>
<keyword evidence="3 12" id="KW-0489">Methyltransferase</keyword>
<proteinExistence type="inferred from homology"/>
<evidence type="ECO:0000313" key="12">
    <source>
        <dbReference type="EMBL" id="CAH2248418.1"/>
    </source>
</evidence>
<evidence type="ECO:0000256" key="9">
    <source>
        <dbReference type="ARBA" id="ARBA00059299"/>
    </source>
</evidence>
<dbReference type="SUPFAM" id="SSF53335">
    <property type="entry name" value="S-adenosyl-L-methionine-dependent methyltransferases"/>
    <property type="match status" value="1"/>
</dbReference>
<keyword evidence="4" id="KW-0808">Transferase</keyword>
<gene>
    <name evidence="12" type="ORF">PECUL_23A041760</name>
</gene>
<comment type="catalytic activity">
    <reaction evidence="7">
        <text>L-lysyl-[protein] + S-adenosyl-L-methionine = N(6)-methyl-L-lysyl-[protein] + S-adenosyl-L-homocysteine + H(+)</text>
        <dbReference type="Rhea" id="RHEA:51736"/>
        <dbReference type="Rhea" id="RHEA-COMP:9752"/>
        <dbReference type="Rhea" id="RHEA-COMP:13053"/>
        <dbReference type="ChEBI" id="CHEBI:15378"/>
        <dbReference type="ChEBI" id="CHEBI:29969"/>
        <dbReference type="ChEBI" id="CHEBI:57856"/>
        <dbReference type="ChEBI" id="CHEBI:59789"/>
        <dbReference type="ChEBI" id="CHEBI:61929"/>
    </reaction>
</comment>
<dbReference type="AlphaFoldDB" id="A0AAD1RCI9"/>
<dbReference type="Proteomes" id="UP001295444">
    <property type="component" value="Chromosome 02"/>
</dbReference>